<feature type="region of interest" description="Disordered" evidence="1">
    <location>
        <begin position="87"/>
        <end position="130"/>
    </location>
</feature>
<feature type="compositionally biased region" description="Low complexity" evidence="1">
    <location>
        <begin position="1"/>
        <end position="17"/>
    </location>
</feature>
<comment type="caution">
    <text evidence="2">The sequence shown here is derived from an EMBL/GenBank/DDBJ whole genome shotgun (WGS) entry which is preliminary data.</text>
</comment>
<protein>
    <submittedName>
        <fullName evidence="2">Uncharacterized protein</fullName>
    </submittedName>
</protein>
<name>A0A2T7PV57_POMCA</name>
<evidence type="ECO:0000313" key="2">
    <source>
        <dbReference type="EMBL" id="PVD37301.1"/>
    </source>
</evidence>
<evidence type="ECO:0000256" key="1">
    <source>
        <dbReference type="SAM" id="MobiDB-lite"/>
    </source>
</evidence>
<feature type="region of interest" description="Disordered" evidence="1">
    <location>
        <begin position="1"/>
        <end position="54"/>
    </location>
</feature>
<proteinExistence type="predicted"/>
<sequence length="156" mass="16988">MIGTTPTTTPPTSGGSTIKQKPFSQNTARRLPRSSLKVAAEDDDVDKKTGPWQAWPPVRLSARAPSSSLHQSSRTLSRIASETLAHPYLETPSLQMRTSAHRGRPKCDSERKRALDGAKMTRRGGWTQRGAGVQCEDQLLGVRARRGGAGWRKGEG</sequence>
<feature type="compositionally biased region" description="Basic and acidic residues" evidence="1">
    <location>
        <begin position="105"/>
        <end position="116"/>
    </location>
</feature>
<organism evidence="2 3">
    <name type="scientific">Pomacea canaliculata</name>
    <name type="common">Golden apple snail</name>
    <dbReference type="NCBI Taxonomy" id="400727"/>
    <lineage>
        <taxon>Eukaryota</taxon>
        <taxon>Metazoa</taxon>
        <taxon>Spiralia</taxon>
        <taxon>Lophotrochozoa</taxon>
        <taxon>Mollusca</taxon>
        <taxon>Gastropoda</taxon>
        <taxon>Caenogastropoda</taxon>
        <taxon>Architaenioglossa</taxon>
        <taxon>Ampullarioidea</taxon>
        <taxon>Ampullariidae</taxon>
        <taxon>Pomacea</taxon>
    </lineage>
</organism>
<feature type="compositionally biased region" description="Polar residues" evidence="1">
    <location>
        <begin position="18"/>
        <end position="28"/>
    </location>
</feature>
<dbReference type="EMBL" id="PZQS01000002">
    <property type="protein sequence ID" value="PVD37301.1"/>
    <property type="molecule type" value="Genomic_DNA"/>
</dbReference>
<reference evidence="2 3" key="1">
    <citation type="submission" date="2018-04" db="EMBL/GenBank/DDBJ databases">
        <title>The genome of golden apple snail Pomacea canaliculata provides insight into stress tolerance and invasive adaptation.</title>
        <authorList>
            <person name="Liu C."/>
            <person name="Liu B."/>
            <person name="Ren Y."/>
            <person name="Zhang Y."/>
            <person name="Wang H."/>
            <person name="Li S."/>
            <person name="Jiang F."/>
            <person name="Yin L."/>
            <person name="Zhang G."/>
            <person name="Qian W."/>
            <person name="Fan W."/>
        </authorList>
    </citation>
    <scope>NUCLEOTIDE SEQUENCE [LARGE SCALE GENOMIC DNA]</scope>
    <source>
        <strain evidence="2">SZHN2017</strain>
        <tissue evidence="2">Muscle</tissue>
    </source>
</reference>
<dbReference type="Proteomes" id="UP000245119">
    <property type="component" value="Linkage Group LG2"/>
</dbReference>
<accession>A0A2T7PV57</accession>
<keyword evidence="3" id="KW-1185">Reference proteome</keyword>
<dbReference type="AlphaFoldDB" id="A0A2T7PV57"/>
<gene>
    <name evidence="2" type="ORF">C0Q70_04300</name>
</gene>
<evidence type="ECO:0000313" key="3">
    <source>
        <dbReference type="Proteomes" id="UP000245119"/>
    </source>
</evidence>